<dbReference type="InterPro" id="IPR051199">
    <property type="entry name" value="LPS_LOS_Heptosyltrfase"/>
</dbReference>
<dbReference type="AlphaFoldDB" id="A0A7W7Y5R4"/>
<dbReference type="InterPro" id="IPR002201">
    <property type="entry name" value="Glyco_trans_9"/>
</dbReference>
<keyword evidence="4" id="KW-1185">Reference proteome</keyword>
<dbReference type="Proteomes" id="UP000528322">
    <property type="component" value="Unassembled WGS sequence"/>
</dbReference>
<dbReference type="PANTHER" id="PTHR30160">
    <property type="entry name" value="TETRAACYLDISACCHARIDE 4'-KINASE-RELATED"/>
    <property type="match status" value="1"/>
</dbReference>
<evidence type="ECO:0000313" key="4">
    <source>
        <dbReference type="Proteomes" id="UP000528322"/>
    </source>
</evidence>
<gene>
    <name evidence="3" type="ORF">HNR37_001934</name>
</gene>
<proteinExistence type="predicted"/>
<reference evidence="3 4" key="1">
    <citation type="submission" date="2020-08" db="EMBL/GenBank/DDBJ databases">
        <title>Genomic Encyclopedia of Type Strains, Phase IV (KMG-IV): sequencing the most valuable type-strain genomes for metagenomic binning, comparative biology and taxonomic classification.</title>
        <authorList>
            <person name="Goeker M."/>
        </authorList>
    </citation>
    <scope>NUCLEOTIDE SEQUENCE [LARGE SCALE GENOMIC DNA]</scope>
    <source>
        <strain evidence="3 4">DSM 22071</strain>
    </source>
</reference>
<dbReference type="EMBL" id="JACHID010000013">
    <property type="protein sequence ID" value="MBB5022596.1"/>
    <property type="molecule type" value="Genomic_DNA"/>
</dbReference>
<dbReference type="SUPFAM" id="SSF53756">
    <property type="entry name" value="UDP-Glycosyltransferase/glycogen phosphorylase"/>
    <property type="match status" value="1"/>
</dbReference>
<keyword evidence="1 3" id="KW-0328">Glycosyltransferase</keyword>
<sequence>MHLPHPSEIQSICILRLSALGDVCNLVPAVRFIQQQYPHIHITWVIGQAESNLLEGLEGVEFVVYAKKQGWQGLRSLRRQLAGRHFDILLHMQAALRASAVSLAIPARVRLGFDRDRAKDGQWMFSNCRIEPHSRSHVLEGFLDFVNRLGIDTKGPLCWNIPIPQSARESALKINGNHRPYMIVSPCSTQRTRNYRNWPAEKYAEVIRYAFQKWGLYTILTGGSSEVELEYAEMLQLLTPEPAIVNTIGKTDLKTLLALIDDAVTVIAPDSGPVHMATALETPAIGLYASSNPQRTGPYRSQQWVVNRYPDAVERYLGKEVSQVGWGERVRHPNVMDMISVAQVEERLNELLKVHELK</sequence>
<protein>
    <submittedName>
        <fullName evidence="3">Heptosyltransferase I</fullName>
        <ecNumber evidence="3">2.4.-.-</ecNumber>
    </submittedName>
</protein>
<evidence type="ECO:0000256" key="1">
    <source>
        <dbReference type="ARBA" id="ARBA00022676"/>
    </source>
</evidence>
<dbReference type="GO" id="GO:0008713">
    <property type="term" value="F:ADP-heptose-lipopolysaccharide heptosyltransferase activity"/>
    <property type="evidence" value="ECO:0007669"/>
    <property type="project" value="TreeGrafter"/>
</dbReference>
<evidence type="ECO:0000313" key="3">
    <source>
        <dbReference type="EMBL" id="MBB5022596.1"/>
    </source>
</evidence>
<dbReference type="RefSeq" id="WP_183733399.1">
    <property type="nucleotide sequence ID" value="NZ_JACHID010000013.1"/>
</dbReference>
<organism evidence="3 4">
    <name type="scientific">Desulfurispira natronophila</name>
    <dbReference type="NCBI Taxonomy" id="682562"/>
    <lineage>
        <taxon>Bacteria</taxon>
        <taxon>Pseudomonadati</taxon>
        <taxon>Chrysiogenota</taxon>
        <taxon>Chrysiogenia</taxon>
        <taxon>Chrysiogenales</taxon>
        <taxon>Chrysiogenaceae</taxon>
        <taxon>Desulfurispira</taxon>
    </lineage>
</organism>
<name>A0A7W7Y5R4_9BACT</name>
<keyword evidence="2 3" id="KW-0808">Transferase</keyword>
<dbReference type="Pfam" id="PF01075">
    <property type="entry name" value="Glyco_transf_9"/>
    <property type="match status" value="1"/>
</dbReference>
<dbReference type="GO" id="GO:0009244">
    <property type="term" value="P:lipopolysaccharide core region biosynthetic process"/>
    <property type="evidence" value="ECO:0007669"/>
    <property type="project" value="TreeGrafter"/>
</dbReference>
<dbReference type="GO" id="GO:0005829">
    <property type="term" value="C:cytosol"/>
    <property type="evidence" value="ECO:0007669"/>
    <property type="project" value="TreeGrafter"/>
</dbReference>
<comment type="caution">
    <text evidence="3">The sequence shown here is derived from an EMBL/GenBank/DDBJ whole genome shotgun (WGS) entry which is preliminary data.</text>
</comment>
<evidence type="ECO:0000256" key="2">
    <source>
        <dbReference type="ARBA" id="ARBA00022679"/>
    </source>
</evidence>
<dbReference type="Gene3D" id="3.40.50.2000">
    <property type="entry name" value="Glycogen Phosphorylase B"/>
    <property type="match status" value="2"/>
</dbReference>
<dbReference type="CDD" id="cd03789">
    <property type="entry name" value="GT9_LPS_heptosyltransferase"/>
    <property type="match status" value="1"/>
</dbReference>
<dbReference type="PANTHER" id="PTHR30160:SF21">
    <property type="entry name" value="LIPOPOLYSACCHARIDE CORE HEPTOSYLTRANSFERASE OPSX"/>
    <property type="match status" value="1"/>
</dbReference>
<accession>A0A7W7Y5R4</accession>
<dbReference type="EC" id="2.4.-.-" evidence="3"/>